<gene>
    <name evidence="2" type="ORF">NXS09_05905</name>
</gene>
<reference evidence="2" key="2">
    <citation type="journal article" date="2023" name="Curr. Microbiol.">
        <title>Neisseria montereyensis sp. nov., Isolated from Oropharynx of California Sea Lion (Zalophus californianus): Genomic, Phylogenetic, and Phenotypic Study.</title>
        <authorList>
            <person name="Volokhov D.V."/>
            <person name="Zagorodnyaya T.A."/>
            <person name="Furtak V.A."/>
            <person name="Nattanmai G."/>
            <person name="Randall L."/>
            <person name="Jose S."/>
            <person name="Gao Y."/>
            <person name="Gulland F.M."/>
            <person name="Eisenberg T."/>
            <person name="Delmonte P."/>
            <person name="Blom J."/>
            <person name="Mitchell K.K."/>
        </authorList>
    </citation>
    <scope>NUCLEOTIDE SEQUENCE</scope>
    <source>
        <strain evidence="2">CSL10203-ORH2</strain>
    </source>
</reference>
<dbReference type="RefSeq" id="WP_259291625.1">
    <property type="nucleotide sequence ID" value="NZ_JANUXW010000003.1"/>
</dbReference>
<sequence>MNAFANALSSALGICIAAKTVTEEGAPVGFMYREEAQFENDSGWRFFQGDETDEYTVNTSNFALYPINEITEHNPAIIPLLQSPPGHAWELNEEGEFEPVDDWQPQE</sequence>
<accession>A0ABT2FE97</accession>
<dbReference type="PANTHER" id="PTHR38743:SF2">
    <property type="entry name" value="DUF2185 DOMAIN-CONTAINING PROTEIN"/>
    <property type="match status" value="1"/>
</dbReference>
<dbReference type="PANTHER" id="PTHR38743">
    <property type="entry name" value="SIMILAR TO GLYOXYLASE I FAMILY PROTEIN"/>
    <property type="match status" value="1"/>
</dbReference>
<keyword evidence="3" id="KW-1185">Reference proteome</keyword>
<proteinExistence type="predicted"/>
<dbReference type="Proteomes" id="UP001166947">
    <property type="component" value="Unassembled WGS sequence"/>
</dbReference>
<evidence type="ECO:0000259" key="1">
    <source>
        <dbReference type="Pfam" id="PF09951"/>
    </source>
</evidence>
<evidence type="ECO:0000313" key="2">
    <source>
        <dbReference type="EMBL" id="MCS4533835.1"/>
    </source>
</evidence>
<feature type="domain" description="Immunity protein Imm33" evidence="1">
    <location>
        <begin position="15"/>
        <end position="100"/>
    </location>
</feature>
<dbReference type="EMBL" id="JANUXW010000003">
    <property type="protein sequence ID" value="MCS4533835.1"/>
    <property type="molecule type" value="Genomic_DNA"/>
</dbReference>
<comment type="caution">
    <text evidence="2">The sequence shown here is derived from an EMBL/GenBank/DDBJ whole genome shotgun (WGS) entry which is preliminary data.</text>
</comment>
<evidence type="ECO:0000313" key="3">
    <source>
        <dbReference type="Proteomes" id="UP001166947"/>
    </source>
</evidence>
<reference evidence="2" key="1">
    <citation type="submission" date="2022-08" db="EMBL/GenBank/DDBJ databases">
        <authorList>
            <person name="Volokhov D.V."/>
            <person name="Furtak V.A."/>
            <person name="Zagorodnyaya T.A."/>
        </authorList>
    </citation>
    <scope>NUCLEOTIDE SEQUENCE</scope>
    <source>
        <strain evidence="2">CSL10203-ORH2</strain>
    </source>
</reference>
<protein>
    <submittedName>
        <fullName evidence="2">DUF2185 domain-containing protein</fullName>
    </submittedName>
</protein>
<dbReference type="Pfam" id="PF09951">
    <property type="entry name" value="Imm33"/>
    <property type="match status" value="1"/>
</dbReference>
<organism evidence="2 3">
    <name type="scientific">Neisseria montereyensis</name>
    <dbReference type="NCBI Taxonomy" id="2973938"/>
    <lineage>
        <taxon>Bacteria</taxon>
        <taxon>Pseudomonadati</taxon>
        <taxon>Pseudomonadota</taxon>
        <taxon>Betaproteobacteria</taxon>
        <taxon>Neisseriales</taxon>
        <taxon>Neisseriaceae</taxon>
        <taxon>Neisseria</taxon>
    </lineage>
</organism>
<name>A0ABT2FE97_9NEIS</name>
<dbReference type="InterPro" id="IPR018689">
    <property type="entry name" value="Imm33_dom"/>
</dbReference>